<feature type="transmembrane region" description="Helical" evidence="6">
    <location>
        <begin position="250"/>
        <end position="267"/>
    </location>
</feature>
<feature type="transmembrane region" description="Helical" evidence="6">
    <location>
        <begin position="342"/>
        <end position="362"/>
    </location>
</feature>
<feature type="transmembrane region" description="Helical" evidence="6">
    <location>
        <begin position="45"/>
        <end position="70"/>
    </location>
</feature>
<dbReference type="EMBL" id="ML005041">
    <property type="protein sequence ID" value="RKP20605.1"/>
    <property type="molecule type" value="Genomic_DNA"/>
</dbReference>
<dbReference type="EMBL" id="KE561067">
    <property type="protein sequence ID" value="EPZ33298.1"/>
    <property type="molecule type" value="Genomic_DNA"/>
</dbReference>
<organism evidence="8 10">
    <name type="scientific">Rozella allomycis (strain CSF55)</name>
    <dbReference type="NCBI Taxonomy" id="988480"/>
    <lineage>
        <taxon>Eukaryota</taxon>
        <taxon>Fungi</taxon>
        <taxon>Fungi incertae sedis</taxon>
        <taxon>Cryptomycota</taxon>
        <taxon>Cryptomycota incertae sedis</taxon>
        <taxon>Rozella</taxon>
    </lineage>
</organism>
<accession>A0A075ASR0</accession>
<keyword evidence="4 6" id="KW-1133">Transmembrane helix</keyword>
<evidence type="ECO:0000259" key="7">
    <source>
        <dbReference type="PROSITE" id="PS50850"/>
    </source>
</evidence>
<dbReference type="GO" id="GO:0016020">
    <property type="term" value="C:membrane"/>
    <property type="evidence" value="ECO:0007669"/>
    <property type="project" value="UniProtKB-SubCell"/>
</dbReference>
<dbReference type="SUPFAM" id="SSF103473">
    <property type="entry name" value="MFS general substrate transporter"/>
    <property type="match status" value="1"/>
</dbReference>
<keyword evidence="3 6" id="KW-0812">Transmembrane</keyword>
<feature type="transmembrane region" description="Helical" evidence="6">
    <location>
        <begin position="14"/>
        <end position="33"/>
    </location>
</feature>
<reference evidence="11" key="2">
    <citation type="journal article" date="2018" name="Nat. Microbiol.">
        <title>Leveraging single-cell genomics to expand the fungal tree of life.</title>
        <authorList>
            <person name="Ahrendt S.R."/>
            <person name="Quandt C.A."/>
            <person name="Ciobanu D."/>
            <person name="Clum A."/>
            <person name="Salamov A."/>
            <person name="Andreopoulos B."/>
            <person name="Cheng J.F."/>
            <person name="Woyke T."/>
            <person name="Pelin A."/>
            <person name="Henrissat B."/>
            <person name="Reynolds N.K."/>
            <person name="Benny G.L."/>
            <person name="Smith M.E."/>
            <person name="James T.Y."/>
            <person name="Grigoriev I.V."/>
        </authorList>
    </citation>
    <scope>NUCLEOTIDE SEQUENCE [LARGE SCALE GENOMIC DNA]</scope>
    <source>
        <strain evidence="11">CSF55</strain>
    </source>
</reference>
<reference evidence="8 10" key="1">
    <citation type="journal article" date="2013" name="Curr. Biol.">
        <title>Shared signatures of parasitism and phylogenomics unite Cryptomycota and microsporidia.</title>
        <authorList>
            <person name="James T.Y."/>
            <person name="Pelin A."/>
            <person name="Bonen L."/>
            <person name="Ahrendt S."/>
            <person name="Sain D."/>
            <person name="Corradi N."/>
            <person name="Stajich J.E."/>
        </authorList>
    </citation>
    <scope>NUCLEOTIDE SEQUENCE [LARGE SCALE GENOMIC DNA]</scope>
    <source>
        <strain evidence="8">CSF55</strain>
        <strain evidence="8">CSF55</strain>
    </source>
</reference>
<dbReference type="CDD" id="cd17325">
    <property type="entry name" value="MFS_MdtG_SLC18_like"/>
    <property type="match status" value="1"/>
</dbReference>
<keyword evidence="5 6" id="KW-0472">Membrane</keyword>
<keyword evidence="10" id="KW-1185">Reference proteome</keyword>
<evidence type="ECO:0000256" key="1">
    <source>
        <dbReference type="ARBA" id="ARBA00004141"/>
    </source>
</evidence>
<dbReference type="HOGENOM" id="CLU_001265_51_4_1"/>
<feature type="transmembrane region" description="Helical" evidence="6">
    <location>
        <begin position="223"/>
        <end position="243"/>
    </location>
</feature>
<dbReference type="InterPro" id="IPR020846">
    <property type="entry name" value="MFS_dom"/>
</dbReference>
<dbReference type="PANTHER" id="PTHR23506">
    <property type="entry name" value="GH10249P"/>
    <property type="match status" value="1"/>
</dbReference>
<feature type="transmembrane region" description="Helical" evidence="6">
    <location>
        <begin position="186"/>
        <end position="211"/>
    </location>
</feature>
<dbReference type="InterPro" id="IPR011701">
    <property type="entry name" value="MFS"/>
</dbReference>
<dbReference type="OMA" id="ENGMDSY"/>
<dbReference type="Proteomes" id="UP000281549">
    <property type="component" value="Unassembled WGS sequence"/>
</dbReference>
<evidence type="ECO:0000256" key="4">
    <source>
        <dbReference type="ARBA" id="ARBA00022989"/>
    </source>
</evidence>
<dbReference type="AlphaFoldDB" id="A0A075ASR0"/>
<keyword evidence="2" id="KW-0813">Transport</keyword>
<dbReference type="Proteomes" id="UP000030755">
    <property type="component" value="Unassembled WGS sequence"/>
</dbReference>
<dbReference type="STRING" id="988480.A0A075ASR0"/>
<sequence>MGYENNEVDIYNSILFGMFASGLFLGTPVFGVLSDRYQSRKTPMLIGLVALSVMTIVFALSKSLAALIFARILQGKHVRRHFLGVSAAASWVIGLALLADVIPKEKLGVAMGIVLSGHTLGYLLGPVVGGVMGQYISTASPFYVCAFLALLDFFGRLYIQPQVIQNYESSISQKSSIVRLISIPQIWIYGIAVLLGSCSFSAFEGIIAIYLKENFNLSEAETGYMFIAAIVPNIIVSTFVGHLSDKYDKYLIISIGMILHSLAAPLMMSCDSISTMIPAMSFFGASASVFNTPSMPEMAAIVHRYGFQASNAQVYAIYNMCYSLGMLLAPIIAAYIKISFGSFWSLTAFSIATMMYLPIFYLSNAKIMNLFQNS</sequence>
<dbReference type="InterPro" id="IPR050930">
    <property type="entry name" value="MFS_Vesicular_Transporter"/>
</dbReference>
<evidence type="ECO:0000313" key="10">
    <source>
        <dbReference type="Proteomes" id="UP000030755"/>
    </source>
</evidence>
<feature type="transmembrane region" description="Helical" evidence="6">
    <location>
        <begin position="273"/>
        <end position="293"/>
    </location>
</feature>
<dbReference type="Pfam" id="PF07690">
    <property type="entry name" value="MFS_1"/>
    <property type="match status" value="1"/>
</dbReference>
<feature type="transmembrane region" description="Helical" evidence="6">
    <location>
        <begin position="82"/>
        <end position="102"/>
    </location>
</feature>
<evidence type="ECO:0000256" key="6">
    <source>
        <dbReference type="SAM" id="Phobius"/>
    </source>
</evidence>
<evidence type="ECO:0000256" key="2">
    <source>
        <dbReference type="ARBA" id="ARBA00022448"/>
    </source>
</evidence>
<proteinExistence type="predicted"/>
<evidence type="ECO:0000256" key="5">
    <source>
        <dbReference type="ARBA" id="ARBA00023136"/>
    </source>
</evidence>
<feature type="transmembrane region" description="Helical" evidence="6">
    <location>
        <begin position="314"/>
        <end position="336"/>
    </location>
</feature>
<dbReference type="InterPro" id="IPR036259">
    <property type="entry name" value="MFS_trans_sf"/>
</dbReference>
<reference evidence="9" key="3">
    <citation type="submission" date="2018-08" db="EMBL/GenBank/DDBJ databases">
        <title>Leveraging single-cell genomics to expand the Fungal Tree of Life.</title>
        <authorList>
            <consortium name="DOE Joint Genome Institute"/>
            <person name="Ahrendt S.R."/>
            <person name="Quandt C.A."/>
            <person name="Ciobanu D."/>
            <person name="Clum A."/>
            <person name="Salamov A."/>
            <person name="Andreopoulos B."/>
            <person name="Cheng J.-F."/>
            <person name="Woyke T."/>
            <person name="Pelin A."/>
            <person name="Henrissat B."/>
            <person name="Reynolds N."/>
            <person name="Benny G.L."/>
            <person name="Smith M.E."/>
            <person name="James T.Y."/>
            <person name="Grigoriev I.V."/>
        </authorList>
    </citation>
    <scope>NUCLEOTIDE SEQUENCE</scope>
    <source>
        <strain evidence="9">CSF55</strain>
    </source>
</reference>
<dbReference type="PROSITE" id="PS50850">
    <property type="entry name" value="MFS"/>
    <property type="match status" value="1"/>
</dbReference>
<dbReference type="OrthoDB" id="5086884at2759"/>
<evidence type="ECO:0000313" key="11">
    <source>
        <dbReference type="Proteomes" id="UP000281549"/>
    </source>
</evidence>
<dbReference type="Gene3D" id="1.20.1250.20">
    <property type="entry name" value="MFS general substrate transporter like domains"/>
    <property type="match status" value="2"/>
</dbReference>
<dbReference type="PANTHER" id="PTHR23506:SF23">
    <property type="entry name" value="GH10249P"/>
    <property type="match status" value="1"/>
</dbReference>
<evidence type="ECO:0000313" key="9">
    <source>
        <dbReference type="EMBL" id="RKP20605.1"/>
    </source>
</evidence>
<gene>
    <name evidence="8" type="ORF">O9G_001710</name>
    <name evidence="9" type="ORF">ROZALSC1DRAFT_27927</name>
</gene>
<feature type="transmembrane region" description="Helical" evidence="6">
    <location>
        <begin position="109"/>
        <end position="128"/>
    </location>
</feature>
<evidence type="ECO:0000256" key="3">
    <source>
        <dbReference type="ARBA" id="ARBA00022692"/>
    </source>
</evidence>
<comment type="subcellular location">
    <subcellularLocation>
        <location evidence="1">Membrane</location>
        <topology evidence="1">Multi-pass membrane protein</topology>
    </subcellularLocation>
</comment>
<name>A0A075ASR0_ROZAC</name>
<evidence type="ECO:0000313" key="8">
    <source>
        <dbReference type="EMBL" id="EPZ33298.1"/>
    </source>
</evidence>
<protein>
    <submittedName>
        <fullName evidence="9">MFS general substrate transporter</fullName>
    </submittedName>
    <submittedName>
        <fullName evidence="8">Major facilitator superfamily domain-containing protein</fullName>
    </submittedName>
</protein>
<dbReference type="GO" id="GO:0022857">
    <property type="term" value="F:transmembrane transporter activity"/>
    <property type="evidence" value="ECO:0007669"/>
    <property type="project" value="InterPro"/>
</dbReference>
<feature type="domain" description="Major facilitator superfamily (MFS) profile" evidence="7">
    <location>
        <begin position="1"/>
        <end position="365"/>
    </location>
</feature>